<feature type="non-terminal residue" evidence="1">
    <location>
        <position position="1"/>
    </location>
</feature>
<dbReference type="EMBL" id="FLQV01003948">
    <property type="protein sequence ID" value="SBT02980.1"/>
    <property type="molecule type" value="Genomic_DNA"/>
</dbReference>
<dbReference type="InterPro" id="IPR008780">
    <property type="entry name" value="Plasmodium_Vir"/>
</dbReference>
<name>A0A1A8XF43_PLAOA</name>
<dbReference type="AlphaFoldDB" id="A0A1A8XF43"/>
<proteinExistence type="predicted"/>
<sequence length="309" mass="36529">YSFFKEFEKYKGYEAEMNHVFSGDKLKTECDSYLIDVQKFGNERANDVCVKFKILCKVIESKKKIPNTKKLNDIDFAFLNYWLNSKLRHATIRNNLTVQEFQDEMSYREWEFGGITFDGKLYDLQYEDFNNMNLLSQLKIYYGETYENMSAHMNEANIPCIQYFQKYITTYKEAIIKCPHNNTSFCKILNHFKEEYDKMFFGEFGLSEKCADKKFLKLPTYNDVLQENKKITTVGTILGPSFATLFTSVFLYKFTPLRQWIRGKMGSKIGSHSNLYEENDQLSLNTSDNENINFDEIPYRISYDSVTNY</sequence>
<protein>
    <submittedName>
        <fullName evidence="1">PIR Superfamily Protein</fullName>
    </submittedName>
</protein>
<evidence type="ECO:0000313" key="1">
    <source>
        <dbReference type="EMBL" id="SBT02980.1"/>
    </source>
</evidence>
<dbReference type="Proteomes" id="UP000078546">
    <property type="component" value="Unassembled WGS sequence"/>
</dbReference>
<reference evidence="2" key="1">
    <citation type="submission" date="2016-05" db="EMBL/GenBank/DDBJ databases">
        <authorList>
            <person name="Naeem Raeece"/>
        </authorList>
    </citation>
    <scope>NUCLEOTIDE SEQUENCE [LARGE SCALE GENOMIC DNA]</scope>
</reference>
<gene>
    <name evidence="1" type="ORF">POVCU1_082820</name>
</gene>
<organism evidence="1 2">
    <name type="scientific">Plasmodium ovale curtisi</name>
    <dbReference type="NCBI Taxonomy" id="864141"/>
    <lineage>
        <taxon>Eukaryota</taxon>
        <taxon>Sar</taxon>
        <taxon>Alveolata</taxon>
        <taxon>Apicomplexa</taxon>
        <taxon>Aconoidasida</taxon>
        <taxon>Haemosporida</taxon>
        <taxon>Plasmodiidae</taxon>
        <taxon>Plasmodium</taxon>
        <taxon>Plasmodium (Plasmodium)</taxon>
    </lineage>
</organism>
<dbReference type="Pfam" id="PF05795">
    <property type="entry name" value="Plasmodium_Vir"/>
    <property type="match status" value="1"/>
</dbReference>
<accession>A0A1A8XF43</accession>
<evidence type="ECO:0000313" key="2">
    <source>
        <dbReference type="Proteomes" id="UP000078546"/>
    </source>
</evidence>